<dbReference type="PANTHER" id="PTHR45833">
    <property type="entry name" value="METHIONINE SYNTHASE"/>
    <property type="match status" value="1"/>
</dbReference>
<comment type="caution">
    <text evidence="10">The sequence shown here is derived from an EMBL/GenBank/DDBJ whole genome shotgun (WGS) entry which is preliminary data.</text>
</comment>
<evidence type="ECO:0000256" key="2">
    <source>
        <dbReference type="ARBA" id="ARBA00004777"/>
    </source>
</evidence>
<keyword evidence="8" id="KW-0862">Zinc</keyword>
<comment type="cofactor">
    <cofactor evidence="1">
        <name>FAD</name>
        <dbReference type="ChEBI" id="CHEBI:57692"/>
    </cofactor>
</comment>
<feature type="binding site" evidence="8">
    <location>
        <position position="210"/>
    </location>
    <ligand>
        <name>Zn(2+)</name>
        <dbReference type="ChEBI" id="CHEBI:29105"/>
    </ligand>
</feature>
<evidence type="ECO:0000256" key="1">
    <source>
        <dbReference type="ARBA" id="ARBA00001974"/>
    </source>
</evidence>
<dbReference type="Gene3D" id="3.20.20.330">
    <property type="entry name" value="Homocysteine-binding-like domain"/>
    <property type="match status" value="1"/>
</dbReference>
<dbReference type="SUPFAM" id="SSF51730">
    <property type="entry name" value="FAD-linked oxidoreductase"/>
    <property type="match status" value="1"/>
</dbReference>
<keyword evidence="6" id="KW-0274">FAD</keyword>
<dbReference type="GO" id="GO:0004489">
    <property type="term" value="F:methylenetetrahydrofolate reductase [NAD(P)H] activity"/>
    <property type="evidence" value="ECO:0007669"/>
    <property type="project" value="UniProtKB-EC"/>
</dbReference>
<dbReference type="GO" id="GO:0008705">
    <property type="term" value="F:methionine synthase activity"/>
    <property type="evidence" value="ECO:0007669"/>
    <property type="project" value="TreeGrafter"/>
</dbReference>
<feature type="binding site" evidence="8">
    <location>
        <position position="276"/>
    </location>
    <ligand>
        <name>Zn(2+)</name>
        <dbReference type="ChEBI" id="CHEBI:29105"/>
    </ligand>
</feature>
<dbReference type="UniPathway" id="UPA00193"/>
<proteinExistence type="predicted"/>
<dbReference type="GO" id="GO:0035999">
    <property type="term" value="P:tetrahydrofolate interconversion"/>
    <property type="evidence" value="ECO:0007669"/>
    <property type="project" value="UniProtKB-UniPathway"/>
</dbReference>
<organism evidence="10 11">
    <name type="scientific">Eiseniibacteriota bacterium</name>
    <dbReference type="NCBI Taxonomy" id="2212470"/>
    <lineage>
        <taxon>Bacteria</taxon>
        <taxon>Candidatus Eiseniibacteriota</taxon>
    </lineage>
</organism>
<keyword evidence="3 8" id="KW-0489">Methyltransferase</keyword>
<dbReference type="InterPro" id="IPR029041">
    <property type="entry name" value="FAD-linked_oxidoreductase-like"/>
</dbReference>
<dbReference type="PANTHER" id="PTHR45833:SF2">
    <property type="entry name" value="BIFUNCTIONAL HOMOCYSTEINE S-METHYLTRANSFERASE_5,10-METHYLENETETRAHYDROFOLATE REDUCTASE"/>
    <property type="match status" value="1"/>
</dbReference>
<keyword evidence="8" id="KW-0479">Metal-binding</keyword>
<dbReference type="Pfam" id="PF02219">
    <property type="entry name" value="MTHFR"/>
    <property type="match status" value="1"/>
</dbReference>
<sequence>MSHPFLRRLEKGVVLADGAMGTLLYDRGITFDRSFDLLNLQEPALVQSIHRDYIRAGAELIETNTFGASRIRLAAHGESTDARRVNRAGAQLARNAREEVGEAVFVAGAIGPLGKPVAPLGTITREEALEVYVEQVEGLVEGGVDLLIIETQTDLEEMKLAIQAVRKVTDLPLIAEMTFTEDERTLYGAYPEDVVRATQNLGVNVLGANCSVGPQKLLEIVQRLRRRTELPISVMPNAGLPRFVSGRFLYLASPDYFADYAVRFQAAGANIVGGCCGTTPAHIRRMRDALARPGAKAAEEIAADRAAAPPPLPTVHPEELPSADPASRSLLARKLANKEFVVSVEVDPPRGARPKKMIEGAQFLKASGVDVINVADSPMARVRMSSLALASMISQQVGVETILHFTCRDRNLMGIQSDLMGAHALGIRNILALTGDPPRAGDYPNTTAVFDVDSVGLIRVLKQLNAGSDLAGNSIGEPTRFLIGCAVNPASEDLETELERFQKKIEAGAEFTMTQPLYELEPLVRFLDAVGKKRVPVLLGLLPLQSHRHAEFLHNEVPGINIPEQAREAMRAAGDKGIEVGVEMCRALLLKAKDMVEGAYLMPSFGRYEVVARVAEVVRSAPKGAPRAPTPA</sequence>
<evidence type="ECO:0000256" key="5">
    <source>
        <dbReference type="ARBA" id="ARBA00022679"/>
    </source>
</evidence>
<evidence type="ECO:0000256" key="4">
    <source>
        <dbReference type="ARBA" id="ARBA00022630"/>
    </source>
</evidence>
<dbReference type="InterPro" id="IPR036589">
    <property type="entry name" value="HCY_dom_sf"/>
</dbReference>
<dbReference type="CDD" id="cd00537">
    <property type="entry name" value="MTHFR"/>
    <property type="match status" value="1"/>
</dbReference>
<dbReference type="GO" id="GO:0046872">
    <property type="term" value="F:metal ion binding"/>
    <property type="evidence" value="ECO:0007669"/>
    <property type="project" value="UniProtKB-KW"/>
</dbReference>
<evidence type="ECO:0000313" key="11">
    <source>
        <dbReference type="Proteomes" id="UP000320913"/>
    </source>
</evidence>
<dbReference type="SUPFAM" id="SSF82282">
    <property type="entry name" value="Homocysteine S-methyltransferase"/>
    <property type="match status" value="1"/>
</dbReference>
<keyword evidence="7 10" id="KW-0560">Oxidoreductase</keyword>
<keyword evidence="4" id="KW-0285">Flavoprotein</keyword>
<dbReference type="AlphaFoldDB" id="A0A538SYI3"/>
<protein>
    <submittedName>
        <fullName evidence="10">Bifunctional homocysteine S-methyltransferase/methylenetetrahydrofolate reductase</fullName>
        <ecNumber evidence="10">1.5.1.20</ecNumber>
        <ecNumber evidence="10">2.1.1.10</ecNumber>
    </submittedName>
</protein>
<dbReference type="GO" id="GO:0032259">
    <property type="term" value="P:methylation"/>
    <property type="evidence" value="ECO:0007669"/>
    <property type="project" value="UniProtKB-KW"/>
</dbReference>
<dbReference type="InterPro" id="IPR050554">
    <property type="entry name" value="Met_Synthase/Corrinoid"/>
</dbReference>
<dbReference type="Pfam" id="PF02574">
    <property type="entry name" value="S-methyl_trans"/>
    <property type="match status" value="1"/>
</dbReference>
<dbReference type="NCBIfam" id="NF006396">
    <property type="entry name" value="PRK08645.1"/>
    <property type="match status" value="1"/>
</dbReference>
<dbReference type="InterPro" id="IPR003726">
    <property type="entry name" value="HCY_dom"/>
</dbReference>
<evidence type="ECO:0000256" key="6">
    <source>
        <dbReference type="ARBA" id="ARBA00022827"/>
    </source>
</evidence>
<evidence type="ECO:0000256" key="8">
    <source>
        <dbReference type="PROSITE-ProRule" id="PRU00333"/>
    </source>
</evidence>
<dbReference type="EMBL" id="VBOV01000214">
    <property type="protein sequence ID" value="TMQ56453.1"/>
    <property type="molecule type" value="Genomic_DNA"/>
</dbReference>
<accession>A0A538SYI3</accession>
<evidence type="ECO:0000313" key="10">
    <source>
        <dbReference type="EMBL" id="TMQ56453.1"/>
    </source>
</evidence>
<feature type="domain" description="Hcy-binding" evidence="9">
    <location>
        <begin position="2"/>
        <end position="290"/>
    </location>
</feature>
<evidence type="ECO:0000256" key="3">
    <source>
        <dbReference type="ARBA" id="ARBA00022603"/>
    </source>
</evidence>
<dbReference type="Proteomes" id="UP000320913">
    <property type="component" value="Unassembled WGS sequence"/>
</dbReference>
<name>A0A538SYI3_UNCEI</name>
<comment type="cofactor">
    <cofactor evidence="8">
        <name>Zn(2+)</name>
        <dbReference type="ChEBI" id="CHEBI:29105"/>
    </cofactor>
</comment>
<reference evidence="10 11" key="1">
    <citation type="journal article" date="2019" name="Nat. Microbiol.">
        <title>Mediterranean grassland soil C-N compound turnover is dependent on rainfall and depth, and is mediated by genomically divergent microorganisms.</title>
        <authorList>
            <person name="Diamond S."/>
            <person name="Andeer P.F."/>
            <person name="Li Z."/>
            <person name="Crits-Christoph A."/>
            <person name="Burstein D."/>
            <person name="Anantharaman K."/>
            <person name="Lane K.R."/>
            <person name="Thomas B.C."/>
            <person name="Pan C."/>
            <person name="Northen T.R."/>
            <person name="Banfield J.F."/>
        </authorList>
    </citation>
    <scope>NUCLEOTIDE SEQUENCE [LARGE SCALE GENOMIC DNA]</scope>
    <source>
        <strain evidence="10">WS_5</strain>
    </source>
</reference>
<dbReference type="GO" id="GO:0005829">
    <property type="term" value="C:cytosol"/>
    <property type="evidence" value="ECO:0007669"/>
    <property type="project" value="TreeGrafter"/>
</dbReference>
<evidence type="ECO:0000256" key="7">
    <source>
        <dbReference type="ARBA" id="ARBA00023002"/>
    </source>
</evidence>
<dbReference type="InterPro" id="IPR003171">
    <property type="entry name" value="Mehydrof_redctse-like"/>
</dbReference>
<keyword evidence="5 8" id="KW-0808">Transferase</keyword>
<comment type="pathway">
    <text evidence="2">One-carbon metabolism; tetrahydrofolate interconversion.</text>
</comment>
<evidence type="ECO:0000259" key="9">
    <source>
        <dbReference type="PROSITE" id="PS50970"/>
    </source>
</evidence>
<dbReference type="EC" id="1.5.1.20" evidence="10"/>
<feature type="binding site" evidence="8">
    <location>
        <position position="275"/>
    </location>
    <ligand>
        <name>Zn(2+)</name>
        <dbReference type="ChEBI" id="CHEBI:29105"/>
    </ligand>
</feature>
<gene>
    <name evidence="10" type="ORF">E6K75_08580</name>
</gene>
<dbReference type="EC" id="2.1.1.10" evidence="10"/>
<dbReference type="PROSITE" id="PS50970">
    <property type="entry name" value="HCY"/>
    <property type="match status" value="1"/>
</dbReference>
<dbReference type="Gene3D" id="3.20.20.220">
    <property type="match status" value="1"/>
</dbReference>